<dbReference type="SUPFAM" id="SSF160904">
    <property type="entry name" value="Jann2411-like"/>
    <property type="match status" value="1"/>
</dbReference>
<proteinExistence type="predicted"/>
<sequence>MDVDLMADGAQIGEDALLEALNSTPIVDGAATDRWADDAVLAGWSRQHGGSGAPDELDRLRVVRADLQAVVSGSRPADVLDRHLAGVTASPAVADGAVTWRLDTTSPVVRLVLAWSDAAHRWPGRLRPCANDECRLYLLDRSRPGNARWCSMRTCGNRLKARRHHERTH</sequence>
<accession>A0ABU8MKD7</accession>
<gene>
    <name evidence="2" type="ORF">WCD74_06550</name>
</gene>
<protein>
    <submittedName>
        <fullName evidence="2">CGNR zinc finger domain-containing protein</fullName>
    </submittedName>
</protein>
<dbReference type="InterPro" id="IPR010852">
    <property type="entry name" value="ABATE"/>
</dbReference>
<dbReference type="Gene3D" id="1.10.3300.10">
    <property type="entry name" value="Jann2411-like domain"/>
    <property type="match status" value="1"/>
</dbReference>
<dbReference type="RefSeq" id="WP_337694024.1">
    <property type="nucleotide sequence ID" value="NZ_JBBEGN010000002.1"/>
</dbReference>
<dbReference type="EMBL" id="JBBEGN010000002">
    <property type="protein sequence ID" value="MEJ2867419.1"/>
    <property type="molecule type" value="Genomic_DNA"/>
</dbReference>
<evidence type="ECO:0000259" key="1">
    <source>
        <dbReference type="Pfam" id="PF11706"/>
    </source>
</evidence>
<dbReference type="Pfam" id="PF11706">
    <property type="entry name" value="zf-CGNR"/>
    <property type="match status" value="1"/>
</dbReference>
<dbReference type="PANTHER" id="PTHR35525:SF3">
    <property type="entry name" value="BLL6575 PROTEIN"/>
    <property type="match status" value="1"/>
</dbReference>
<dbReference type="InterPro" id="IPR021005">
    <property type="entry name" value="Znf_CGNR"/>
</dbReference>
<comment type="caution">
    <text evidence="2">The sequence shown here is derived from an EMBL/GenBank/DDBJ whole genome shotgun (WGS) entry which is preliminary data.</text>
</comment>
<dbReference type="PANTHER" id="PTHR35525">
    <property type="entry name" value="BLL6575 PROTEIN"/>
    <property type="match status" value="1"/>
</dbReference>
<keyword evidence="3" id="KW-1185">Reference proteome</keyword>
<evidence type="ECO:0000313" key="3">
    <source>
        <dbReference type="Proteomes" id="UP001385809"/>
    </source>
</evidence>
<organism evidence="2 3">
    <name type="scientific">Actinomycetospora aurantiaca</name>
    <dbReference type="NCBI Taxonomy" id="3129233"/>
    <lineage>
        <taxon>Bacteria</taxon>
        <taxon>Bacillati</taxon>
        <taxon>Actinomycetota</taxon>
        <taxon>Actinomycetes</taxon>
        <taxon>Pseudonocardiales</taxon>
        <taxon>Pseudonocardiaceae</taxon>
        <taxon>Actinomycetospora</taxon>
    </lineage>
</organism>
<evidence type="ECO:0000313" key="2">
    <source>
        <dbReference type="EMBL" id="MEJ2867419.1"/>
    </source>
</evidence>
<name>A0ABU8MKD7_9PSEU</name>
<dbReference type="Proteomes" id="UP001385809">
    <property type="component" value="Unassembled WGS sequence"/>
</dbReference>
<dbReference type="InterPro" id="IPR023286">
    <property type="entry name" value="ABATE_dom_sf"/>
</dbReference>
<feature type="domain" description="Zinc finger CGNR" evidence="1">
    <location>
        <begin position="125"/>
        <end position="167"/>
    </location>
</feature>
<reference evidence="2 3" key="1">
    <citation type="submission" date="2024-03" db="EMBL/GenBank/DDBJ databases">
        <title>Actinomycetospora sp. OC33-EN08, a novel actinomycete isolated from wild orchid (Aerides multiflora).</title>
        <authorList>
            <person name="Suriyachadkun C."/>
        </authorList>
    </citation>
    <scope>NUCLEOTIDE SEQUENCE [LARGE SCALE GENOMIC DNA]</scope>
    <source>
        <strain evidence="2 3">OC33-EN08</strain>
    </source>
</reference>